<dbReference type="CTD" id="141381542"/>
<feature type="region of interest" description="Disordered" evidence="1">
    <location>
        <begin position="1"/>
        <end position="81"/>
    </location>
</feature>
<dbReference type="Proteomes" id="UP000472270">
    <property type="component" value="Unassembled WGS sequence"/>
</dbReference>
<organism evidence="2 3">
    <name type="scientific">Sinocyclocheilus rhinocerous</name>
    <dbReference type="NCBI Taxonomy" id="307959"/>
    <lineage>
        <taxon>Eukaryota</taxon>
        <taxon>Metazoa</taxon>
        <taxon>Chordata</taxon>
        <taxon>Craniata</taxon>
        <taxon>Vertebrata</taxon>
        <taxon>Euteleostomi</taxon>
        <taxon>Actinopterygii</taxon>
        <taxon>Neopterygii</taxon>
        <taxon>Teleostei</taxon>
        <taxon>Ostariophysi</taxon>
        <taxon>Cypriniformes</taxon>
        <taxon>Cyprinidae</taxon>
        <taxon>Cyprininae</taxon>
        <taxon>Sinocyclocheilus</taxon>
    </lineage>
</organism>
<feature type="compositionally biased region" description="Basic and acidic residues" evidence="1">
    <location>
        <begin position="148"/>
        <end position="157"/>
    </location>
</feature>
<evidence type="ECO:0000313" key="3">
    <source>
        <dbReference type="Proteomes" id="UP000472270"/>
    </source>
</evidence>
<evidence type="ECO:0008006" key="4">
    <source>
        <dbReference type="Google" id="ProtNLM"/>
    </source>
</evidence>
<evidence type="ECO:0000256" key="1">
    <source>
        <dbReference type="SAM" id="MobiDB-lite"/>
    </source>
</evidence>
<dbReference type="Pfam" id="PF17719">
    <property type="entry name" value="DUF5564"/>
    <property type="match status" value="1"/>
</dbReference>
<evidence type="ECO:0000313" key="2">
    <source>
        <dbReference type="Ensembl" id="ENSSRHP00000028031.1"/>
    </source>
</evidence>
<feature type="region of interest" description="Disordered" evidence="1">
    <location>
        <begin position="148"/>
        <end position="186"/>
    </location>
</feature>
<keyword evidence="3" id="KW-1185">Reference proteome</keyword>
<accession>A0A673HQS0</accession>
<dbReference type="GeneID" id="107729013"/>
<dbReference type="KEGG" id="srx:107729013"/>
<reference evidence="2" key="2">
    <citation type="submission" date="2025-09" db="UniProtKB">
        <authorList>
            <consortium name="Ensembl"/>
        </authorList>
    </citation>
    <scope>IDENTIFICATION</scope>
</reference>
<dbReference type="PANTHER" id="PTHR14554:SF1">
    <property type="entry name" value="CHROMOSOME 11 OPEN READING FRAME 98"/>
    <property type="match status" value="1"/>
</dbReference>
<gene>
    <name evidence="2" type="primary">cunh11orf98</name>
</gene>
<proteinExistence type="predicted"/>
<dbReference type="PANTHER" id="PTHR14554">
    <property type="entry name" value="GENE, 49416-RELATED"/>
    <property type="match status" value="1"/>
</dbReference>
<protein>
    <recommendedName>
        <fullName evidence="4">LBH domain-containing protein</fullName>
    </recommendedName>
</protein>
<dbReference type="OrthoDB" id="6147870at2759"/>
<name>A0A673HQS0_9TELE</name>
<dbReference type="InterPro" id="IPR037691">
    <property type="entry name" value="C11orf98"/>
</dbReference>
<sequence>MGQENVLRPLRELYCDAAQPEHTSSAPPSRRRRTGRESPDTETPPSAPDTPASGAGFRFLRHSGGSMGPGAKINRPKTELAQKLFKRRRVLSQEKRRKKRIVGAVIDRDIITKHHLKKRSSSSRANITLSGKKRRKLIKQLARMEREKIAGEAETQKKLPPAAAADKPKSSRRAAAASHTEVMDVE</sequence>
<reference evidence="2" key="1">
    <citation type="submission" date="2025-08" db="UniProtKB">
        <authorList>
            <consortium name="Ensembl"/>
        </authorList>
    </citation>
    <scope>IDENTIFICATION</scope>
</reference>
<dbReference type="AlphaFoldDB" id="A0A673HQS0"/>
<dbReference type="Ensembl" id="ENSSRHT00000028855.1">
    <property type="protein sequence ID" value="ENSSRHP00000028031.1"/>
    <property type="gene ID" value="ENSSRHG00000014574.1"/>
</dbReference>